<keyword evidence="2" id="KW-1185">Reference proteome</keyword>
<gene>
    <name evidence="1" type="ORF">AYI68_g3306</name>
</gene>
<dbReference type="Proteomes" id="UP000187455">
    <property type="component" value="Unassembled WGS sequence"/>
</dbReference>
<sequence length="74" mass="8095">MLVFMVSGIFPASQTTFEILKIILATVDAGEASLLTNFQISFLYLDIGSTIPSEVLGKVLEMCLPDFEFSLTIC</sequence>
<dbReference type="EMBL" id="LSSL01001412">
    <property type="protein sequence ID" value="OLY82574.1"/>
    <property type="molecule type" value="Genomic_DNA"/>
</dbReference>
<comment type="caution">
    <text evidence="1">The sequence shown here is derived from an EMBL/GenBank/DDBJ whole genome shotgun (WGS) entry which is preliminary data.</text>
</comment>
<evidence type="ECO:0000313" key="1">
    <source>
        <dbReference type="EMBL" id="OLY82574.1"/>
    </source>
</evidence>
<organism evidence="1 2">
    <name type="scientific">Smittium mucronatum</name>
    <dbReference type="NCBI Taxonomy" id="133383"/>
    <lineage>
        <taxon>Eukaryota</taxon>
        <taxon>Fungi</taxon>
        <taxon>Fungi incertae sedis</taxon>
        <taxon>Zoopagomycota</taxon>
        <taxon>Kickxellomycotina</taxon>
        <taxon>Harpellomycetes</taxon>
        <taxon>Harpellales</taxon>
        <taxon>Legeriomycetaceae</taxon>
        <taxon>Smittium</taxon>
    </lineage>
</organism>
<dbReference type="AlphaFoldDB" id="A0A1R0H0B2"/>
<accession>A0A1R0H0B2</accession>
<proteinExistence type="predicted"/>
<protein>
    <submittedName>
        <fullName evidence="1">Uncharacterized protein</fullName>
    </submittedName>
</protein>
<evidence type="ECO:0000313" key="2">
    <source>
        <dbReference type="Proteomes" id="UP000187455"/>
    </source>
</evidence>
<reference evidence="1 2" key="1">
    <citation type="journal article" date="2016" name="Mol. Biol. Evol.">
        <title>Genome-Wide Survey of Gut Fungi (Harpellales) Reveals the First Horizontally Transferred Ubiquitin Gene from a Mosquito Host.</title>
        <authorList>
            <person name="Wang Y."/>
            <person name="White M.M."/>
            <person name="Kvist S."/>
            <person name="Moncalvo J.M."/>
        </authorList>
    </citation>
    <scope>NUCLEOTIDE SEQUENCE [LARGE SCALE GENOMIC DNA]</scope>
    <source>
        <strain evidence="1 2">ALG-7-W6</strain>
    </source>
</reference>
<name>A0A1R0H0B2_9FUNG</name>